<evidence type="ECO:0000313" key="1">
    <source>
        <dbReference type="EMBL" id="KZS86705.1"/>
    </source>
</evidence>
<sequence>MRVQPNLHNIASELILEILHEASLATLVGVAQTSTRLYNMLKETRSIWMSAPDIHDLPLPTAETLSTIPTSSLLRLAIRAVDIRRNLEAPLAIPIRNFKLSESGINLTAFLPGGDWILITHCERLWIHNLAHGAPNLDSEPIFVSTGKIQHINFESLGFGKAILVLTIDDYPTHENSPCQISILNLRFPVESSLEADPYITRIQNYALPDSHNVVAMHGPLLVISDTTHGTTGGESNNTFGIIDYQQGFGTIFSIDLPNFTDVLDGNELIPTIARIRFHPILKKLIVHVHLQETEEFLHDRRAILLFDIPTIAPLYRTNTLLKSRELLWSEGRLIPTHTYLIPDRLSESILSSRDEATVSRYIPIDEFVLDRHPERRSASETRNLISIRFDPASPDESFVSFSFFLEDDPNDEFYTHFSRDHSPYLGFPGQVQDLQVISCFNASCTRRSRIRIPLPTELTRGQLYMIHRFNPTDGRLVLQIYEDEECHTGRLYMMQY</sequence>
<dbReference type="Proteomes" id="UP000076722">
    <property type="component" value="Unassembled WGS sequence"/>
</dbReference>
<proteinExistence type="predicted"/>
<dbReference type="AlphaFoldDB" id="A0A164MH49"/>
<accession>A0A164MH49</accession>
<name>A0A164MH49_9AGAM</name>
<gene>
    <name evidence="1" type="ORF">SISNIDRAFT_491706</name>
</gene>
<dbReference type="EMBL" id="KV419472">
    <property type="protein sequence ID" value="KZS86705.1"/>
    <property type="molecule type" value="Genomic_DNA"/>
</dbReference>
<protein>
    <recommendedName>
        <fullName evidence="3">F-box domain-containing protein</fullName>
    </recommendedName>
</protein>
<keyword evidence="2" id="KW-1185">Reference proteome</keyword>
<organism evidence="1 2">
    <name type="scientific">Sistotremastrum niveocremeum HHB9708</name>
    <dbReference type="NCBI Taxonomy" id="1314777"/>
    <lineage>
        <taxon>Eukaryota</taxon>
        <taxon>Fungi</taxon>
        <taxon>Dikarya</taxon>
        <taxon>Basidiomycota</taxon>
        <taxon>Agaricomycotina</taxon>
        <taxon>Agaricomycetes</taxon>
        <taxon>Sistotremastrales</taxon>
        <taxon>Sistotremastraceae</taxon>
        <taxon>Sertulicium</taxon>
        <taxon>Sertulicium niveocremeum</taxon>
    </lineage>
</organism>
<evidence type="ECO:0008006" key="3">
    <source>
        <dbReference type="Google" id="ProtNLM"/>
    </source>
</evidence>
<reference evidence="1 2" key="1">
    <citation type="journal article" date="2016" name="Mol. Biol. Evol.">
        <title>Comparative Genomics of Early-Diverging Mushroom-Forming Fungi Provides Insights into the Origins of Lignocellulose Decay Capabilities.</title>
        <authorList>
            <person name="Nagy L.G."/>
            <person name="Riley R."/>
            <person name="Tritt A."/>
            <person name="Adam C."/>
            <person name="Daum C."/>
            <person name="Floudas D."/>
            <person name="Sun H."/>
            <person name="Yadav J.S."/>
            <person name="Pangilinan J."/>
            <person name="Larsson K.H."/>
            <person name="Matsuura K."/>
            <person name="Barry K."/>
            <person name="Labutti K."/>
            <person name="Kuo R."/>
            <person name="Ohm R.A."/>
            <person name="Bhattacharya S.S."/>
            <person name="Shirouzu T."/>
            <person name="Yoshinaga Y."/>
            <person name="Martin F.M."/>
            <person name="Grigoriev I.V."/>
            <person name="Hibbett D.S."/>
        </authorList>
    </citation>
    <scope>NUCLEOTIDE SEQUENCE [LARGE SCALE GENOMIC DNA]</scope>
    <source>
        <strain evidence="1 2">HHB9708</strain>
    </source>
</reference>
<evidence type="ECO:0000313" key="2">
    <source>
        <dbReference type="Proteomes" id="UP000076722"/>
    </source>
</evidence>